<name>A0A9P1GFF0_9DINO</name>
<dbReference type="EMBL" id="CAMXCT010004257">
    <property type="protein sequence ID" value="CAI4008354.1"/>
    <property type="molecule type" value="Genomic_DNA"/>
</dbReference>
<dbReference type="EMBL" id="CAMXCT030004257">
    <property type="protein sequence ID" value="CAL4795666.1"/>
    <property type="molecule type" value="Genomic_DNA"/>
</dbReference>
<evidence type="ECO:0000313" key="2">
    <source>
        <dbReference type="EMBL" id="CAL1161729.1"/>
    </source>
</evidence>
<dbReference type="EMBL" id="CAMXCT020004257">
    <property type="protein sequence ID" value="CAL1161729.1"/>
    <property type="molecule type" value="Genomic_DNA"/>
</dbReference>
<evidence type="ECO:0000313" key="1">
    <source>
        <dbReference type="EMBL" id="CAI4008354.1"/>
    </source>
</evidence>
<organism evidence="1">
    <name type="scientific">Cladocopium goreaui</name>
    <dbReference type="NCBI Taxonomy" id="2562237"/>
    <lineage>
        <taxon>Eukaryota</taxon>
        <taxon>Sar</taxon>
        <taxon>Alveolata</taxon>
        <taxon>Dinophyceae</taxon>
        <taxon>Suessiales</taxon>
        <taxon>Symbiodiniaceae</taxon>
        <taxon>Cladocopium</taxon>
    </lineage>
</organism>
<sequence>MRRVDGTAPLTLPTFVPGQPRFHTTRIIQSTDDLEGFDEIRPEDKDLLRRIIAGSEDLRSAQFGTGVSEPRNKRGAEDPAFVAAKRRREEEKKKNQIELKKGNRCWTFLHVRGVGRDGELKKEKSPKPELGLIVAEEEDGSFKIQFESKEEIYVDPLVFSIKWASV</sequence>
<gene>
    <name evidence="1" type="ORF">C1SCF055_LOCUS33804</name>
</gene>
<dbReference type="Proteomes" id="UP001152797">
    <property type="component" value="Unassembled WGS sequence"/>
</dbReference>
<proteinExistence type="predicted"/>
<reference evidence="1" key="1">
    <citation type="submission" date="2022-10" db="EMBL/GenBank/DDBJ databases">
        <authorList>
            <person name="Chen Y."/>
            <person name="Dougan E. K."/>
            <person name="Chan C."/>
            <person name="Rhodes N."/>
            <person name="Thang M."/>
        </authorList>
    </citation>
    <scope>NUCLEOTIDE SEQUENCE</scope>
</reference>
<accession>A0A9P1GFF0</accession>
<reference evidence="2" key="2">
    <citation type="submission" date="2024-04" db="EMBL/GenBank/DDBJ databases">
        <authorList>
            <person name="Chen Y."/>
            <person name="Shah S."/>
            <person name="Dougan E. K."/>
            <person name="Thang M."/>
            <person name="Chan C."/>
        </authorList>
    </citation>
    <scope>NUCLEOTIDE SEQUENCE [LARGE SCALE GENOMIC DNA]</scope>
</reference>
<dbReference type="AlphaFoldDB" id="A0A9P1GFF0"/>
<protein>
    <submittedName>
        <fullName evidence="1">Uncharacterized protein</fullName>
    </submittedName>
</protein>
<dbReference type="OrthoDB" id="206088at2759"/>
<keyword evidence="3" id="KW-1185">Reference proteome</keyword>
<evidence type="ECO:0000313" key="3">
    <source>
        <dbReference type="Proteomes" id="UP001152797"/>
    </source>
</evidence>
<comment type="caution">
    <text evidence="1">The sequence shown here is derived from an EMBL/GenBank/DDBJ whole genome shotgun (WGS) entry which is preliminary data.</text>
</comment>